<reference evidence="15" key="1">
    <citation type="journal article" date="2021" name="PeerJ">
        <title>Extensive microbial diversity within the chicken gut microbiome revealed by metagenomics and culture.</title>
        <authorList>
            <person name="Gilroy R."/>
            <person name="Ravi A."/>
            <person name="Getino M."/>
            <person name="Pursley I."/>
            <person name="Horton D.L."/>
            <person name="Alikhan N.F."/>
            <person name="Baker D."/>
            <person name="Gharbi K."/>
            <person name="Hall N."/>
            <person name="Watson M."/>
            <person name="Adriaenssens E.M."/>
            <person name="Foster-Nyarko E."/>
            <person name="Jarju S."/>
            <person name="Secka A."/>
            <person name="Antonio M."/>
            <person name="Oren A."/>
            <person name="Chaudhuri R.R."/>
            <person name="La Ragione R."/>
            <person name="Hildebrand F."/>
            <person name="Pallen M.J."/>
        </authorList>
    </citation>
    <scope>NUCLEOTIDE SEQUENCE</scope>
    <source>
        <strain evidence="15">CHK188-11489</strain>
    </source>
</reference>
<feature type="binding site" evidence="11">
    <location>
        <begin position="262"/>
        <end position="264"/>
    </location>
    <ligand>
        <name>NAD(+)</name>
        <dbReference type="ChEBI" id="CHEBI:57540"/>
    </ligand>
</feature>
<feature type="domain" description="CBS" evidence="14">
    <location>
        <begin position="168"/>
        <end position="229"/>
    </location>
</feature>
<dbReference type="PANTHER" id="PTHR11911">
    <property type="entry name" value="INOSINE-5-MONOPHOSPHATE DEHYDROGENASE RELATED"/>
    <property type="match status" value="1"/>
</dbReference>
<evidence type="ECO:0000256" key="10">
    <source>
        <dbReference type="ARBA" id="ARBA00048028"/>
    </source>
</evidence>
<feature type="binding site" description="in other chain" evidence="12">
    <location>
        <position position="320"/>
    </location>
    <ligand>
        <name>K(+)</name>
        <dbReference type="ChEBI" id="CHEBI:29103"/>
        <note>ligand shared between two tetrameric partners</note>
    </ligand>
</feature>
<dbReference type="InterPro" id="IPR015875">
    <property type="entry name" value="IMP_DH/GMP_Rdtase_CS"/>
</dbReference>
<dbReference type="InterPro" id="IPR005990">
    <property type="entry name" value="IMP_DH"/>
</dbReference>
<dbReference type="SUPFAM" id="SSF51412">
    <property type="entry name" value="Inosine monophosphate dehydrogenase (IMPDH)"/>
    <property type="match status" value="1"/>
</dbReference>
<dbReference type="PIRSF" id="PIRSF000130">
    <property type="entry name" value="IMPDH"/>
    <property type="match status" value="1"/>
</dbReference>
<dbReference type="GO" id="GO:0003938">
    <property type="term" value="F:IMP dehydrogenase activity"/>
    <property type="evidence" value="ECO:0007669"/>
    <property type="project" value="UniProtKB-EC"/>
</dbReference>
<evidence type="ECO:0000313" key="16">
    <source>
        <dbReference type="Proteomes" id="UP000824105"/>
    </source>
</evidence>
<feature type="binding site" description="in other chain" evidence="12">
    <location>
        <position position="317"/>
    </location>
    <ligand>
        <name>K(+)</name>
        <dbReference type="ChEBI" id="CHEBI:29103"/>
        <note>ligand shared between two tetrameric partners</note>
    </ligand>
</feature>
<reference evidence="15" key="2">
    <citation type="submission" date="2021-04" db="EMBL/GenBank/DDBJ databases">
        <authorList>
            <person name="Gilroy R."/>
        </authorList>
    </citation>
    <scope>NUCLEOTIDE SEQUENCE</scope>
    <source>
        <strain evidence="15">CHK188-11489</strain>
    </source>
</reference>
<dbReference type="InterPro" id="IPR001093">
    <property type="entry name" value="IMP_DH_GMPRt"/>
</dbReference>
<dbReference type="PROSITE" id="PS51371">
    <property type="entry name" value="CBS"/>
    <property type="match status" value="2"/>
</dbReference>
<dbReference type="EMBL" id="DXBF01000049">
    <property type="protein sequence ID" value="HIZ62181.1"/>
    <property type="molecule type" value="Genomic_DNA"/>
</dbReference>
<keyword evidence="9 13" id="KW-0129">CBS domain</keyword>
<name>A0A9D2JPB3_9FIRM</name>
<feature type="binding site" evidence="11">
    <location>
        <begin position="313"/>
        <end position="315"/>
    </location>
    <ligand>
        <name>NAD(+)</name>
        <dbReference type="ChEBI" id="CHEBI:57540"/>
    </ligand>
</feature>
<dbReference type="CDD" id="cd04601">
    <property type="entry name" value="CBS_pair_IMPDH"/>
    <property type="match status" value="1"/>
</dbReference>
<feature type="binding site" description="in other chain" evidence="12">
    <location>
        <position position="315"/>
    </location>
    <ligand>
        <name>K(+)</name>
        <dbReference type="ChEBI" id="CHEBI:29103"/>
        <note>ligand shared between two tetrameric partners</note>
    </ligand>
</feature>
<keyword evidence="8 11" id="KW-0520">NAD</keyword>
<comment type="catalytic activity">
    <reaction evidence="10">
        <text>IMP + NAD(+) + H2O = XMP + NADH + H(+)</text>
        <dbReference type="Rhea" id="RHEA:11708"/>
        <dbReference type="ChEBI" id="CHEBI:15377"/>
        <dbReference type="ChEBI" id="CHEBI:15378"/>
        <dbReference type="ChEBI" id="CHEBI:57464"/>
        <dbReference type="ChEBI" id="CHEBI:57540"/>
        <dbReference type="ChEBI" id="CHEBI:57945"/>
        <dbReference type="ChEBI" id="CHEBI:58053"/>
        <dbReference type="EC" id="1.1.1.205"/>
    </reaction>
</comment>
<dbReference type="AlphaFoldDB" id="A0A9D2JPB3"/>
<evidence type="ECO:0000256" key="2">
    <source>
        <dbReference type="ARBA" id="ARBA00005502"/>
    </source>
</evidence>
<dbReference type="NCBIfam" id="NF005493">
    <property type="entry name" value="PRK07107.1"/>
    <property type="match status" value="1"/>
</dbReference>
<dbReference type="FunFam" id="3.20.20.70:FF:000424">
    <property type="entry name" value="Inosine-5'-monophosphate dehydrogenase 2"/>
    <property type="match status" value="1"/>
</dbReference>
<keyword evidence="6 12" id="KW-0630">Potassium</keyword>
<dbReference type="Pfam" id="PF00571">
    <property type="entry name" value="CBS"/>
    <property type="match status" value="1"/>
</dbReference>
<comment type="cofactor">
    <cofactor evidence="1">
        <name>K(+)</name>
        <dbReference type="ChEBI" id="CHEBI:29103"/>
    </cofactor>
</comment>
<dbReference type="InterPro" id="IPR013785">
    <property type="entry name" value="Aldolase_TIM"/>
</dbReference>
<sequence length="501" mass="54885">MAYYFSEPSRTFGEYLLVPGYSSSECVPTAVSLKTPLVKYRKGEEDCPLEMNIPMVSAIMQSVSGEKLAIALAKQGGVSFIYGSQTIEQEADMVRRVKAYKKGFVTSDSNLPPEATLGDVLDLKVRTGHSTVAITDDGTAHGKLLGIVASRDYRLSRMTRDLKVTEFMTPLDKLVTAPASTSLHDCNDIIWDNKINSLPLVDSEGRLQYMVFRKDYDSHKENVNELLDVNKSYVVGAGINTRDYAERVPALIDAGVDVLCIDSSEGFSEWQSRTISWIREHYGDTVKVGAGNVVDREGFLFLAKAGADFVKIGIGGGSICITRETKGIGRGQATAVIEVAKARDEYYKETGVYVPICSDGGIVQDYHITLALAMGADFVMLGRYFARFDESPTNRLRVGGNYVKEYWGEGSNRARNWQRYDLGGAQKLSFEEGVDSYVPYAGPLADGVQTTLYKVRSTMCNCGALSIPELQQKARLTVVSSTSIVEGGSHDVILKNSSPNT</sequence>
<dbReference type="SMART" id="SM01240">
    <property type="entry name" value="IMPDH"/>
    <property type="match status" value="1"/>
</dbReference>
<dbReference type="InterPro" id="IPR046342">
    <property type="entry name" value="CBS_dom_sf"/>
</dbReference>
<dbReference type="GO" id="GO:0006177">
    <property type="term" value="P:GMP biosynthetic process"/>
    <property type="evidence" value="ECO:0007669"/>
    <property type="project" value="UniProtKB-KW"/>
</dbReference>
<evidence type="ECO:0000259" key="14">
    <source>
        <dbReference type="PROSITE" id="PS51371"/>
    </source>
</evidence>
<evidence type="ECO:0000256" key="5">
    <source>
        <dbReference type="ARBA" id="ARBA00022755"/>
    </source>
</evidence>
<evidence type="ECO:0000256" key="4">
    <source>
        <dbReference type="ARBA" id="ARBA00022749"/>
    </source>
</evidence>
<dbReference type="Gene3D" id="3.20.20.70">
    <property type="entry name" value="Aldolase class I"/>
    <property type="match status" value="1"/>
</dbReference>
<dbReference type="EC" id="1.1.1.205" evidence="15"/>
<evidence type="ECO:0000256" key="11">
    <source>
        <dbReference type="PIRSR" id="PIRSR000130-3"/>
    </source>
</evidence>
<dbReference type="GO" id="GO:0046872">
    <property type="term" value="F:metal ion binding"/>
    <property type="evidence" value="ECO:0007669"/>
    <property type="project" value="UniProtKB-KW"/>
</dbReference>
<dbReference type="CDD" id="cd00381">
    <property type="entry name" value="IMPDH"/>
    <property type="match status" value="1"/>
</dbReference>
<dbReference type="PANTHER" id="PTHR11911:SF111">
    <property type="entry name" value="INOSINE-5'-MONOPHOSPHATE DEHYDROGENASE"/>
    <property type="match status" value="1"/>
</dbReference>
<keyword evidence="5" id="KW-0658">Purine biosynthesis</keyword>
<gene>
    <name evidence="15" type="ORF">H9724_05365</name>
</gene>
<dbReference type="GO" id="GO:0006183">
    <property type="term" value="P:GTP biosynthetic process"/>
    <property type="evidence" value="ECO:0007669"/>
    <property type="project" value="TreeGrafter"/>
</dbReference>
<evidence type="ECO:0000256" key="1">
    <source>
        <dbReference type="ARBA" id="ARBA00001958"/>
    </source>
</evidence>
<dbReference type="Proteomes" id="UP000824105">
    <property type="component" value="Unassembled WGS sequence"/>
</dbReference>
<dbReference type="SMART" id="SM00116">
    <property type="entry name" value="CBS"/>
    <property type="match status" value="2"/>
</dbReference>
<evidence type="ECO:0000256" key="6">
    <source>
        <dbReference type="ARBA" id="ARBA00022958"/>
    </source>
</evidence>
<comment type="caution">
    <text evidence="15">The sequence shown here is derived from an EMBL/GenBank/DDBJ whole genome shotgun (WGS) entry which is preliminary data.</text>
</comment>
<keyword evidence="7 15" id="KW-0560">Oxidoreductase</keyword>
<evidence type="ECO:0000256" key="12">
    <source>
        <dbReference type="PIRSR" id="PIRSR000130-4"/>
    </source>
</evidence>
<comment type="similarity">
    <text evidence="2">Belongs to the IMPDH/GMPR family.</text>
</comment>
<organism evidence="15 16">
    <name type="scientific">Candidatus Gemmiger avistercoris</name>
    <dbReference type="NCBI Taxonomy" id="2838606"/>
    <lineage>
        <taxon>Bacteria</taxon>
        <taxon>Bacillati</taxon>
        <taxon>Bacillota</taxon>
        <taxon>Clostridia</taxon>
        <taxon>Eubacteriales</taxon>
        <taxon>Gemmiger</taxon>
    </lineage>
</organism>
<dbReference type="InterPro" id="IPR000644">
    <property type="entry name" value="CBS_dom"/>
</dbReference>
<evidence type="ECO:0000256" key="3">
    <source>
        <dbReference type="ARBA" id="ARBA00022723"/>
    </source>
</evidence>
<evidence type="ECO:0000313" key="15">
    <source>
        <dbReference type="EMBL" id="HIZ62181.1"/>
    </source>
</evidence>
<dbReference type="Pfam" id="PF00478">
    <property type="entry name" value="IMPDH"/>
    <property type="match status" value="1"/>
</dbReference>
<feature type="domain" description="CBS" evidence="14">
    <location>
        <begin position="104"/>
        <end position="164"/>
    </location>
</feature>
<dbReference type="SUPFAM" id="SSF54631">
    <property type="entry name" value="CBS-domain pair"/>
    <property type="match status" value="1"/>
</dbReference>
<evidence type="ECO:0000256" key="8">
    <source>
        <dbReference type="ARBA" id="ARBA00023027"/>
    </source>
</evidence>
<evidence type="ECO:0000256" key="9">
    <source>
        <dbReference type="ARBA" id="ARBA00023122"/>
    </source>
</evidence>
<dbReference type="PROSITE" id="PS00487">
    <property type="entry name" value="IMP_DH_GMP_RED"/>
    <property type="match status" value="1"/>
</dbReference>
<proteinExistence type="inferred from homology"/>
<evidence type="ECO:0000256" key="7">
    <source>
        <dbReference type="ARBA" id="ARBA00023002"/>
    </source>
</evidence>
<keyword evidence="4" id="KW-0332">GMP biosynthesis</keyword>
<accession>A0A9D2JPB3</accession>
<protein>
    <submittedName>
        <fullName evidence="15">IMP dehydrogenase</fullName>
        <ecNumber evidence="15">1.1.1.205</ecNumber>
    </submittedName>
</protein>
<evidence type="ECO:0000256" key="13">
    <source>
        <dbReference type="PROSITE-ProRule" id="PRU00703"/>
    </source>
</evidence>
<keyword evidence="3" id="KW-0479">Metal-binding</keyword>